<dbReference type="AlphaFoldDB" id="A0A1T5FFS7"/>
<feature type="transmembrane region" description="Helical" evidence="1">
    <location>
        <begin position="311"/>
        <end position="333"/>
    </location>
</feature>
<accession>A0A1T5FFS7</accession>
<feature type="transmembrane region" description="Helical" evidence="1">
    <location>
        <begin position="411"/>
        <end position="428"/>
    </location>
</feature>
<keyword evidence="1" id="KW-0812">Transmembrane</keyword>
<protein>
    <submittedName>
        <fullName evidence="3">Nucleoside-diphosphate-sugar epimerase</fullName>
    </submittedName>
</protein>
<dbReference type="SUPFAM" id="SSF51735">
    <property type="entry name" value="NAD(P)-binding Rossmann-fold domains"/>
    <property type="match status" value="1"/>
</dbReference>
<dbReference type="STRING" id="439228.SAMN06295920_109142"/>
<name>A0A1T5FFS7_9SPHN</name>
<feature type="transmembrane region" description="Helical" evidence="1">
    <location>
        <begin position="353"/>
        <end position="373"/>
    </location>
</feature>
<dbReference type="InterPro" id="IPR016040">
    <property type="entry name" value="NAD(P)-bd_dom"/>
</dbReference>
<keyword evidence="1" id="KW-1133">Transmembrane helix</keyword>
<proteinExistence type="predicted"/>
<keyword evidence="4" id="KW-1185">Reference proteome</keyword>
<reference evidence="4" key="1">
    <citation type="submission" date="2017-02" db="EMBL/GenBank/DDBJ databases">
        <authorList>
            <person name="Varghese N."/>
            <person name="Submissions S."/>
        </authorList>
    </citation>
    <scope>NUCLEOTIDE SEQUENCE [LARGE SCALE GENOMIC DNA]</scope>
    <source>
        <strain evidence="4">UM2</strain>
    </source>
</reference>
<dbReference type="InterPro" id="IPR051207">
    <property type="entry name" value="ComplexI_NDUFA9_subunit"/>
</dbReference>
<dbReference type="GO" id="GO:0044877">
    <property type="term" value="F:protein-containing complex binding"/>
    <property type="evidence" value="ECO:0007669"/>
    <property type="project" value="TreeGrafter"/>
</dbReference>
<dbReference type="EMBL" id="FUYM01000009">
    <property type="protein sequence ID" value="SKB94956.1"/>
    <property type="molecule type" value="Genomic_DNA"/>
</dbReference>
<sequence>MHVLLIGAYGFIGSDVARGLTARGHRVSGVGRDLAYGRRILPAINWHYADLVTMTDPVRWQPLLAGVDAIVNASGLLQDEAGHAVQRVQADAIVALIAAAEATGVTRFVQISAANAEASATSIFLRSKAEADRTLANSSLAHVILRPGLVIGRNAYGGTELIRMAAAMPLVTPLPSATGSIQCIGIDDLVVAVVRAVEGDVATGSHDLVEARRRTLGNIVALHRAWLGFDPARRTIRMGGMVMALIVGGADLLSRLGWRSPLRHNAVAALAAGISGDTDEAAVLLGRPVRPLESVLAVLPAGKQDRVAARLALLMPVMLASLFLLWMGTAIATSLRLDEAAGLLRMGGLDDRLARLLGGGGAIVDGLLALLMLHRRTVRFALLGTVAVTVVYLLGATIVRPDLWFDPLAPLLKVIPAAMLSLTAYVLLARR</sequence>
<dbReference type="OrthoDB" id="5377001at2"/>
<dbReference type="Gene3D" id="3.40.50.720">
    <property type="entry name" value="NAD(P)-binding Rossmann-like Domain"/>
    <property type="match status" value="1"/>
</dbReference>
<organism evidence="3 4">
    <name type="scientific">Rhizorhabdus histidinilytica</name>
    <dbReference type="NCBI Taxonomy" id="439228"/>
    <lineage>
        <taxon>Bacteria</taxon>
        <taxon>Pseudomonadati</taxon>
        <taxon>Pseudomonadota</taxon>
        <taxon>Alphaproteobacteria</taxon>
        <taxon>Sphingomonadales</taxon>
        <taxon>Sphingomonadaceae</taxon>
        <taxon>Rhizorhabdus</taxon>
    </lineage>
</organism>
<evidence type="ECO:0000259" key="2">
    <source>
        <dbReference type="Pfam" id="PF13460"/>
    </source>
</evidence>
<dbReference type="Pfam" id="PF13460">
    <property type="entry name" value="NAD_binding_10"/>
    <property type="match status" value="1"/>
</dbReference>
<evidence type="ECO:0000256" key="1">
    <source>
        <dbReference type="SAM" id="Phobius"/>
    </source>
</evidence>
<dbReference type="RefSeq" id="WP_079649729.1">
    <property type="nucleotide sequence ID" value="NZ_FUYM01000009.1"/>
</dbReference>
<dbReference type="PANTHER" id="PTHR12126">
    <property type="entry name" value="NADH-UBIQUINONE OXIDOREDUCTASE 39 KDA SUBUNIT-RELATED"/>
    <property type="match status" value="1"/>
</dbReference>
<keyword evidence="1" id="KW-0472">Membrane</keyword>
<dbReference type="Pfam" id="PF13781">
    <property type="entry name" value="DoxX_3"/>
    <property type="match status" value="1"/>
</dbReference>
<feature type="transmembrane region" description="Helical" evidence="1">
    <location>
        <begin position="380"/>
        <end position="399"/>
    </location>
</feature>
<evidence type="ECO:0000313" key="3">
    <source>
        <dbReference type="EMBL" id="SKB94956.1"/>
    </source>
</evidence>
<feature type="domain" description="NAD(P)-binding" evidence="2">
    <location>
        <begin position="7"/>
        <end position="150"/>
    </location>
</feature>
<dbReference type="PANTHER" id="PTHR12126:SF11">
    <property type="entry name" value="NADH DEHYDROGENASE [UBIQUINONE] 1 ALPHA SUBCOMPLEX SUBUNIT 9, MITOCHONDRIAL"/>
    <property type="match status" value="1"/>
</dbReference>
<dbReference type="Proteomes" id="UP000189818">
    <property type="component" value="Unassembled WGS sequence"/>
</dbReference>
<gene>
    <name evidence="3" type="ORF">SAMN06295920_109142</name>
</gene>
<dbReference type="InterPro" id="IPR025695">
    <property type="entry name" value="DoxX-like"/>
</dbReference>
<dbReference type="InterPro" id="IPR036291">
    <property type="entry name" value="NAD(P)-bd_dom_sf"/>
</dbReference>
<feature type="transmembrane region" description="Helical" evidence="1">
    <location>
        <begin position="236"/>
        <end position="253"/>
    </location>
</feature>
<evidence type="ECO:0000313" key="4">
    <source>
        <dbReference type="Proteomes" id="UP000189818"/>
    </source>
</evidence>